<evidence type="ECO:0000313" key="2">
    <source>
        <dbReference type="Proteomes" id="UP000095209"/>
    </source>
</evidence>
<dbReference type="EMBL" id="MJEH01000022">
    <property type="protein sequence ID" value="OEH92708.1"/>
    <property type="molecule type" value="Genomic_DNA"/>
</dbReference>
<dbReference type="OrthoDB" id="2942794at2"/>
<accession>A0A1E5LF45</accession>
<dbReference type="AlphaFoldDB" id="A0A1E5LF45"/>
<name>A0A1E5LF45_9BACI</name>
<proteinExistence type="predicted"/>
<dbReference type="RefSeq" id="WP_069717150.1">
    <property type="nucleotide sequence ID" value="NZ_MJEH01000022.1"/>
</dbReference>
<organism evidence="1 2">
    <name type="scientific">Bacillus solimangrovi</name>
    <dbReference type="NCBI Taxonomy" id="1305675"/>
    <lineage>
        <taxon>Bacteria</taxon>
        <taxon>Bacillati</taxon>
        <taxon>Bacillota</taxon>
        <taxon>Bacilli</taxon>
        <taxon>Bacillales</taxon>
        <taxon>Bacillaceae</taxon>
        <taxon>Bacillus</taxon>
    </lineage>
</organism>
<dbReference type="Proteomes" id="UP000095209">
    <property type="component" value="Unassembled WGS sequence"/>
</dbReference>
<reference evidence="1 2" key="1">
    <citation type="submission" date="2016-08" db="EMBL/GenBank/DDBJ databases">
        <title>Genome of Bacillus solimangrovi GH2-4.</title>
        <authorList>
            <person name="Lim S."/>
            <person name="Kim B.-C."/>
        </authorList>
    </citation>
    <scope>NUCLEOTIDE SEQUENCE [LARGE SCALE GENOMIC DNA]</scope>
    <source>
        <strain evidence="1 2">GH2-4</strain>
    </source>
</reference>
<evidence type="ECO:0000313" key="1">
    <source>
        <dbReference type="EMBL" id="OEH92708.1"/>
    </source>
</evidence>
<protein>
    <submittedName>
        <fullName evidence="1">Uncharacterized protein</fullName>
    </submittedName>
</protein>
<keyword evidence="2" id="KW-1185">Reference proteome</keyword>
<gene>
    <name evidence="1" type="ORF">BFG57_01505</name>
</gene>
<comment type="caution">
    <text evidence="1">The sequence shown here is derived from an EMBL/GenBank/DDBJ whole genome shotgun (WGS) entry which is preliminary data.</text>
</comment>
<sequence length="84" mass="9943">MNFLVNGIEYLFSRKRTLVYTSLHLDNYYKIKGKLLSSNVKFRVASDVSLAQRESFTHNNYGVEYKFYVAKEDEHRALEAIHHK</sequence>